<accession>A0A9R1WDN4</accession>
<evidence type="ECO:0000313" key="3">
    <source>
        <dbReference type="EMBL" id="KAJ0220676.1"/>
    </source>
</evidence>
<dbReference type="GO" id="GO:0005840">
    <property type="term" value="C:ribosome"/>
    <property type="evidence" value="ECO:0007669"/>
    <property type="project" value="UniProtKB-KW"/>
</dbReference>
<gene>
    <name evidence="3" type="ORF">LSAT_V11C200070170</name>
</gene>
<name>A0A9R1WDN4_LACSA</name>
<keyword evidence="2" id="KW-0687">Ribonucleoprotein</keyword>
<dbReference type="GO" id="GO:0003735">
    <property type="term" value="F:structural constituent of ribosome"/>
    <property type="evidence" value="ECO:0007669"/>
    <property type="project" value="InterPro"/>
</dbReference>
<sequence>MFISLCWCMNKYKFVLRINQYMWLPVEDIYVGIYWNILGKRKQVASIGKSKEKLARTYKVKDPNGIFVFKFKTHVGGAKSTCLDCFMIMFRL</sequence>
<dbReference type="SUPFAM" id="SSF54189">
    <property type="entry name" value="Ribosomal proteins S24e, L23 and L15e"/>
    <property type="match status" value="1"/>
</dbReference>
<dbReference type="InterPro" id="IPR012678">
    <property type="entry name" value="Ribosomal_uL23/eL15/eS24_sf"/>
</dbReference>
<keyword evidence="4" id="KW-1185">Reference proteome</keyword>
<evidence type="ECO:0000256" key="2">
    <source>
        <dbReference type="ARBA" id="ARBA00023274"/>
    </source>
</evidence>
<dbReference type="GO" id="GO:0003729">
    <property type="term" value="F:mRNA binding"/>
    <property type="evidence" value="ECO:0007669"/>
    <property type="project" value="UniProtKB-ARBA"/>
</dbReference>
<dbReference type="EMBL" id="NBSK02000002">
    <property type="protein sequence ID" value="KAJ0220676.1"/>
    <property type="molecule type" value="Genomic_DNA"/>
</dbReference>
<organism evidence="3 4">
    <name type="scientific">Lactuca sativa</name>
    <name type="common">Garden lettuce</name>
    <dbReference type="NCBI Taxonomy" id="4236"/>
    <lineage>
        <taxon>Eukaryota</taxon>
        <taxon>Viridiplantae</taxon>
        <taxon>Streptophyta</taxon>
        <taxon>Embryophyta</taxon>
        <taxon>Tracheophyta</taxon>
        <taxon>Spermatophyta</taxon>
        <taxon>Magnoliopsida</taxon>
        <taxon>eudicotyledons</taxon>
        <taxon>Gunneridae</taxon>
        <taxon>Pentapetalae</taxon>
        <taxon>asterids</taxon>
        <taxon>campanulids</taxon>
        <taxon>Asterales</taxon>
        <taxon>Asteraceae</taxon>
        <taxon>Cichorioideae</taxon>
        <taxon>Cichorieae</taxon>
        <taxon>Lactucinae</taxon>
        <taxon>Lactuca</taxon>
    </lineage>
</organism>
<evidence type="ECO:0000313" key="4">
    <source>
        <dbReference type="Proteomes" id="UP000235145"/>
    </source>
</evidence>
<reference evidence="3 4" key="1">
    <citation type="journal article" date="2017" name="Nat. Commun.">
        <title>Genome assembly with in vitro proximity ligation data and whole-genome triplication in lettuce.</title>
        <authorList>
            <person name="Reyes-Chin-Wo S."/>
            <person name="Wang Z."/>
            <person name="Yang X."/>
            <person name="Kozik A."/>
            <person name="Arikit S."/>
            <person name="Song C."/>
            <person name="Xia L."/>
            <person name="Froenicke L."/>
            <person name="Lavelle D.O."/>
            <person name="Truco M.J."/>
            <person name="Xia R."/>
            <person name="Zhu S."/>
            <person name="Xu C."/>
            <person name="Xu H."/>
            <person name="Xu X."/>
            <person name="Cox K."/>
            <person name="Korf I."/>
            <person name="Meyers B.C."/>
            <person name="Michelmore R.W."/>
        </authorList>
    </citation>
    <scope>NUCLEOTIDE SEQUENCE [LARGE SCALE GENOMIC DNA]</scope>
    <source>
        <strain evidence="4">cv. Salinas</strain>
        <tissue evidence="3">Seedlings</tissue>
    </source>
</reference>
<dbReference type="InterPro" id="IPR053709">
    <property type="entry name" value="eRP_eS24_sf"/>
</dbReference>
<dbReference type="GO" id="GO:1990904">
    <property type="term" value="C:ribonucleoprotein complex"/>
    <property type="evidence" value="ECO:0007669"/>
    <property type="project" value="UniProtKB-KW"/>
</dbReference>
<protein>
    <submittedName>
        <fullName evidence="3">Uncharacterized protein</fullName>
    </submittedName>
</protein>
<dbReference type="Gene3D" id="3.30.70.3370">
    <property type="match status" value="1"/>
</dbReference>
<dbReference type="Proteomes" id="UP000235145">
    <property type="component" value="Unassembled WGS sequence"/>
</dbReference>
<comment type="caution">
    <text evidence="3">The sequence shown here is derived from an EMBL/GenBank/DDBJ whole genome shotgun (WGS) entry which is preliminary data.</text>
</comment>
<proteinExistence type="predicted"/>
<evidence type="ECO:0000256" key="1">
    <source>
        <dbReference type="ARBA" id="ARBA00022980"/>
    </source>
</evidence>
<dbReference type="AlphaFoldDB" id="A0A9R1WDN4"/>
<keyword evidence="1" id="KW-0689">Ribosomal protein</keyword>
<dbReference type="GO" id="GO:0006412">
    <property type="term" value="P:translation"/>
    <property type="evidence" value="ECO:0007669"/>
    <property type="project" value="InterPro"/>
</dbReference>